<keyword evidence="3 9" id="KW-0812">Transmembrane</keyword>
<feature type="transmembrane region" description="Helical" evidence="9">
    <location>
        <begin position="495"/>
        <end position="516"/>
    </location>
</feature>
<evidence type="ECO:0000313" key="11">
    <source>
        <dbReference type="Proteomes" id="UP001157091"/>
    </source>
</evidence>
<feature type="transmembrane region" description="Helical" evidence="9">
    <location>
        <begin position="439"/>
        <end position="462"/>
    </location>
</feature>
<keyword evidence="5" id="KW-0573">Peptidoglycan synthesis</keyword>
<keyword evidence="2" id="KW-1003">Cell membrane</keyword>
<feature type="transmembrane region" description="Helical" evidence="9">
    <location>
        <begin position="469"/>
        <end position="489"/>
    </location>
</feature>
<comment type="subcellular location">
    <subcellularLocation>
        <location evidence="1">Cell membrane</location>
        <topology evidence="1">Multi-pass membrane protein</topology>
    </subcellularLocation>
</comment>
<evidence type="ECO:0008006" key="12">
    <source>
        <dbReference type="Google" id="ProtNLM"/>
    </source>
</evidence>
<accession>A0ABQ6I1Q4</accession>
<gene>
    <name evidence="10" type="ORF">GCM10025864_14630</name>
</gene>
<dbReference type="PANTHER" id="PTHR47019">
    <property type="entry name" value="LIPID II FLIPPASE MURJ"/>
    <property type="match status" value="1"/>
</dbReference>
<name>A0ABQ6I1Q4_9MICO</name>
<feature type="transmembrane region" description="Helical" evidence="9">
    <location>
        <begin position="221"/>
        <end position="244"/>
    </location>
</feature>
<evidence type="ECO:0000256" key="1">
    <source>
        <dbReference type="ARBA" id="ARBA00004651"/>
    </source>
</evidence>
<dbReference type="InterPro" id="IPR051050">
    <property type="entry name" value="Lipid_II_flippase_MurJ/MviN"/>
</dbReference>
<evidence type="ECO:0000256" key="2">
    <source>
        <dbReference type="ARBA" id="ARBA00022475"/>
    </source>
</evidence>
<feature type="transmembrane region" description="Helical" evidence="9">
    <location>
        <begin position="356"/>
        <end position="380"/>
    </location>
</feature>
<dbReference type="InterPro" id="IPR004268">
    <property type="entry name" value="MurJ"/>
</dbReference>
<evidence type="ECO:0000256" key="3">
    <source>
        <dbReference type="ARBA" id="ARBA00022692"/>
    </source>
</evidence>
<evidence type="ECO:0000256" key="4">
    <source>
        <dbReference type="ARBA" id="ARBA00022960"/>
    </source>
</evidence>
<proteinExistence type="predicted"/>
<feature type="transmembrane region" description="Helical" evidence="9">
    <location>
        <begin position="117"/>
        <end position="139"/>
    </location>
</feature>
<dbReference type="NCBIfam" id="TIGR01695">
    <property type="entry name" value="murJ_mviN"/>
    <property type="match status" value="1"/>
</dbReference>
<evidence type="ECO:0000256" key="7">
    <source>
        <dbReference type="ARBA" id="ARBA00023136"/>
    </source>
</evidence>
<evidence type="ECO:0000256" key="9">
    <source>
        <dbReference type="SAM" id="Phobius"/>
    </source>
</evidence>
<dbReference type="Pfam" id="PF03023">
    <property type="entry name" value="MurJ"/>
    <property type="match status" value="1"/>
</dbReference>
<dbReference type="EMBL" id="BSUK01000001">
    <property type="protein sequence ID" value="GMA23704.1"/>
    <property type="molecule type" value="Genomic_DNA"/>
</dbReference>
<evidence type="ECO:0000256" key="6">
    <source>
        <dbReference type="ARBA" id="ARBA00022989"/>
    </source>
</evidence>
<keyword evidence="7 9" id="KW-0472">Membrane</keyword>
<comment type="caution">
    <text evidence="10">The sequence shown here is derived from an EMBL/GenBank/DDBJ whole genome shotgun (WGS) entry which is preliminary data.</text>
</comment>
<feature type="transmembrane region" description="Helical" evidence="9">
    <location>
        <begin position="537"/>
        <end position="557"/>
    </location>
</feature>
<keyword evidence="6 9" id="KW-1133">Transmembrane helix</keyword>
<feature type="region of interest" description="Disordered" evidence="8">
    <location>
        <begin position="43"/>
        <end position="66"/>
    </location>
</feature>
<evidence type="ECO:0000313" key="10">
    <source>
        <dbReference type="EMBL" id="GMA23704.1"/>
    </source>
</evidence>
<feature type="transmembrane region" description="Helical" evidence="9">
    <location>
        <begin position="401"/>
        <end position="419"/>
    </location>
</feature>
<dbReference type="Proteomes" id="UP001157091">
    <property type="component" value="Unassembled WGS sequence"/>
</dbReference>
<feature type="transmembrane region" description="Helical" evidence="9">
    <location>
        <begin position="563"/>
        <end position="583"/>
    </location>
</feature>
<feature type="transmembrane region" description="Helical" evidence="9">
    <location>
        <begin position="85"/>
        <end position="105"/>
    </location>
</feature>
<organism evidence="10 11">
    <name type="scientific">Luteimicrobium album</name>
    <dbReference type="NCBI Taxonomy" id="1054550"/>
    <lineage>
        <taxon>Bacteria</taxon>
        <taxon>Bacillati</taxon>
        <taxon>Actinomycetota</taxon>
        <taxon>Actinomycetes</taxon>
        <taxon>Micrococcales</taxon>
        <taxon>Luteimicrobium</taxon>
    </lineage>
</organism>
<dbReference type="PRINTS" id="PR01806">
    <property type="entry name" value="VIRFACTRMVIN"/>
</dbReference>
<dbReference type="RefSeq" id="WP_284292662.1">
    <property type="nucleotide sequence ID" value="NZ_BSUK01000001.1"/>
</dbReference>
<sequence length="610" mass="63706">MLGNDVDVAGRAALGDIDVPALEEAYLATTTIPIPVVEPGAPGSPAVEGLAGDHDTTEPEATTGAQASLGRSTAVMAAGTAVSRVLGLVRNIVLVAAVGVTGDVANAFDVANKLPNILFAILAGGVLNAVLVPQIVRAYRAHNAQERLDKLLTLAGLALVVVTALLTLGASVVVGFYTKGWSPALLHLAVAFAFWCIPQLFFYGVYTLLGQVLNARGQFGPFMWAPVLNNIVAIAGTVVYIWIYGRYTTNGPTADVTTWDSAQIALLAGTATAGIAAQALILLVPLYRRGFRWRPRLGLHGIGLRSAGNVAGWTFMAVLLEQVGIAFITRFASAASSANDASHAYVAGNAVYSQALMIYLLPHSLVTVSIATALFTGIAAAASRADLDAVRRLLSHGLRTVGVFTFFATAVVALLAGPLTKVLVPSATGLDGTAIAEVLAAMAFGLVGLGGMVLMKWVYFAFEDGRTVFWIQVPATGLLVLLSWIGTLVLPPHLWVVGIGIAMAVSNTATVLLRTAGVSRLLHGLDGQRIIGQHVRVALATIVSAIAGAFVLAILPGDFMRSWFAALGTLVLVGTIMSGVYVGGLRVLRVTELADLLAPFVNKLRRLARR</sequence>
<dbReference type="PANTHER" id="PTHR47019:SF1">
    <property type="entry name" value="LIPID II FLIPPASE MURJ"/>
    <property type="match status" value="1"/>
</dbReference>
<evidence type="ECO:0000256" key="8">
    <source>
        <dbReference type="SAM" id="MobiDB-lite"/>
    </source>
</evidence>
<protein>
    <recommendedName>
        <fullName evidence="12">Murein biosynthesis integral membrane protein MurJ</fullName>
    </recommendedName>
</protein>
<feature type="transmembrane region" description="Helical" evidence="9">
    <location>
        <begin position="307"/>
        <end position="328"/>
    </location>
</feature>
<evidence type="ECO:0000256" key="5">
    <source>
        <dbReference type="ARBA" id="ARBA00022984"/>
    </source>
</evidence>
<keyword evidence="11" id="KW-1185">Reference proteome</keyword>
<feature type="transmembrane region" description="Helical" evidence="9">
    <location>
        <begin position="184"/>
        <end position="209"/>
    </location>
</feature>
<keyword evidence="4" id="KW-0133">Cell shape</keyword>
<feature type="transmembrane region" description="Helical" evidence="9">
    <location>
        <begin position="264"/>
        <end position="287"/>
    </location>
</feature>
<reference evidence="11" key="1">
    <citation type="journal article" date="2019" name="Int. J. Syst. Evol. Microbiol.">
        <title>The Global Catalogue of Microorganisms (GCM) 10K type strain sequencing project: providing services to taxonomists for standard genome sequencing and annotation.</title>
        <authorList>
            <consortium name="The Broad Institute Genomics Platform"/>
            <consortium name="The Broad Institute Genome Sequencing Center for Infectious Disease"/>
            <person name="Wu L."/>
            <person name="Ma J."/>
        </authorList>
    </citation>
    <scope>NUCLEOTIDE SEQUENCE [LARGE SCALE GENOMIC DNA]</scope>
    <source>
        <strain evidence="11">NBRC 106348</strain>
    </source>
</reference>
<feature type="transmembrane region" description="Helical" evidence="9">
    <location>
        <begin position="151"/>
        <end position="178"/>
    </location>
</feature>